<sequence>MKKLLSVLLSATLLVSGMALFAACTPNEPGDPIVVPSDPVVADVYAPDGAPALSLAQLMSEDMQFGEGNTVTYNVVAASSIQTYVTGEEPQAELCVLPVNAAAKLLGKGDVYQMLGTVTHGNIYVLSAASKGYADLTSTNLKEQLLGKTVGCIQLDNVVGLTLKVVLDNSDIPFEVIEDVSEATADDVVYLLNISDPATMITPAAPYDYMVAAEPVVSAKVGGSNGQLKNVGDLQALYGGENGWPQAVLVAKKDFIAENTEFVEDFIAAMQANEDWLAAEDTQPQAIVDAITDHLGGANPTFNAKNLTKEVIANCAIRFEAAADCKEEVNAFLESLSAVSGQSFSMADAFFYQG</sequence>
<evidence type="ECO:0000313" key="3">
    <source>
        <dbReference type="Proteomes" id="UP000886847"/>
    </source>
</evidence>
<dbReference type="Proteomes" id="UP000886847">
    <property type="component" value="Unassembled WGS sequence"/>
</dbReference>
<reference evidence="2" key="2">
    <citation type="submission" date="2021-04" db="EMBL/GenBank/DDBJ databases">
        <authorList>
            <person name="Gilroy R."/>
        </authorList>
    </citation>
    <scope>NUCLEOTIDE SEQUENCE</scope>
    <source>
        <strain evidence="2">2189</strain>
    </source>
</reference>
<protein>
    <recommendedName>
        <fullName evidence="4">ABC transporter substrate-binding protein</fullName>
    </recommendedName>
</protein>
<dbReference type="SUPFAM" id="SSF53850">
    <property type="entry name" value="Periplasmic binding protein-like II"/>
    <property type="match status" value="1"/>
</dbReference>
<feature type="chain" id="PRO_5039478811" description="ABC transporter substrate-binding protein" evidence="1">
    <location>
        <begin position="23"/>
        <end position="354"/>
    </location>
</feature>
<accession>A0A9D1VZL4</accession>
<proteinExistence type="predicted"/>
<gene>
    <name evidence="2" type="ORF">H9851_01330</name>
</gene>
<dbReference type="Gene3D" id="3.40.190.10">
    <property type="entry name" value="Periplasmic binding protein-like II"/>
    <property type="match status" value="2"/>
</dbReference>
<organism evidence="2 3">
    <name type="scientific">Candidatus Borkfalkia faecavium</name>
    <dbReference type="NCBI Taxonomy" id="2838508"/>
    <lineage>
        <taxon>Bacteria</taxon>
        <taxon>Bacillati</taxon>
        <taxon>Bacillota</taxon>
        <taxon>Clostridia</taxon>
        <taxon>Christensenellales</taxon>
        <taxon>Christensenellaceae</taxon>
        <taxon>Candidatus Borkfalkia</taxon>
    </lineage>
</organism>
<feature type="signal peptide" evidence="1">
    <location>
        <begin position="1"/>
        <end position="22"/>
    </location>
</feature>
<reference evidence="2" key="1">
    <citation type="journal article" date="2021" name="PeerJ">
        <title>Extensive microbial diversity within the chicken gut microbiome revealed by metagenomics and culture.</title>
        <authorList>
            <person name="Gilroy R."/>
            <person name="Ravi A."/>
            <person name="Getino M."/>
            <person name="Pursley I."/>
            <person name="Horton D.L."/>
            <person name="Alikhan N.F."/>
            <person name="Baker D."/>
            <person name="Gharbi K."/>
            <person name="Hall N."/>
            <person name="Watson M."/>
            <person name="Adriaenssens E.M."/>
            <person name="Foster-Nyarko E."/>
            <person name="Jarju S."/>
            <person name="Secka A."/>
            <person name="Antonio M."/>
            <person name="Oren A."/>
            <person name="Chaudhuri R.R."/>
            <person name="La Ragione R."/>
            <person name="Hildebrand F."/>
            <person name="Pallen M.J."/>
        </authorList>
    </citation>
    <scope>NUCLEOTIDE SEQUENCE</scope>
    <source>
        <strain evidence="2">2189</strain>
    </source>
</reference>
<evidence type="ECO:0000313" key="2">
    <source>
        <dbReference type="EMBL" id="HIX49910.1"/>
    </source>
</evidence>
<name>A0A9D1VZL4_9FIRM</name>
<keyword evidence="1" id="KW-0732">Signal</keyword>
<comment type="caution">
    <text evidence="2">The sequence shown here is derived from an EMBL/GenBank/DDBJ whole genome shotgun (WGS) entry which is preliminary data.</text>
</comment>
<evidence type="ECO:0008006" key="4">
    <source>
        <dbReference type="Google" id="ProtNLM"/>
    </source>
</evidence>
<dbReference type="AlphaFoldDB" id="A0A9D1VZL4"/>
<evidence type="ECO:0000256" key="1">
    <source>
        <dbReference type="SAM" id="SignalP"/>
    </source>
</evidence>
<dbReference type="PROSITE" id="PS51257">
    <property type="entry name" value="PROKAR_LIPOPROTEIN"/>
    <property type="match status" value="1"/>
</dbReference>
<dbReference type="EMBL" id="DXEW01000005">
    <property type="protein sequence ID" value="HIX49910.1"/>
    <property type="molecule type" value="Genomic_DNA"/>
</dbReference>